<evidence type="ECO:0000256" key="4">
    <source>
        <dbReference type="ARBA" id="ARBA00022617"/>
    </source>
</evidence>
<dbReference type="PROSITE" id="PS50939">
    <property type="entry name" value="CYTOCHROME_B561"/>
    <property type="match status" value="1"/>
</dbReference>
<evidence type="ECO:0000256" key="1">
    <source>
        <dbReference type="ARBA" id="ARBA00001970"/>
    </source>
</evidence>
<dbReference type="GO" id="GO:0140575">
    <property type="term" value="F:transmembrane monodehydroascorbate reductase activity"/>
    <property type="evidence" value="ECO:0007669"/>
    <property type="project" value="InterPro"/>
</dbReference>
<evidence type="ECO:0000256" key="13">
    <source>
        <dbReference type="SAM" id="Phobius"/>
    </source>
</evidence>
<dbReference type="GO" id="GO:0140571">
    <property type="term" value="F:transmembrane ascorbate ferrireductase activity"/>
    <property type="evidence" value="ECO:0007669"/>
    <property type="project" value="UniProtKB-EC"/>
</dbReference>
<evidence type="ECO:0000313" key="15">
    <source>
        <dbReference type="EMBL" id="JAC98652.1"/>
    </source>
</evidence>
<dbReference type="AlphaFoldDB" id="A0A0A1WLK4"/>
<keyword evidence="7" id="KW-0249">Electron transport</keyword>
<evidence type="ECO:0000256" key="10">
    <source>
        <dbReference type="ARBA" id="ARBA00023136"/>
    </source>
</evidence>
<gene>
    <name evidence="16" type="primary">Os02g0642300_0</name>
    <name evidence="15" type="synonym">Os02g0642300_1</name>
    <name evidence="15" type="ORF">g.17126</name>
    <name evidence="16" type="ORF">g.17127</name>
</gene>
<dbReference type="PANTHER" id="PTHR15422:SF43">
    <property type="entry name" value="ASCORBATE FERRIREDUCTASE (TRANSMEMBRANE)"/>
    <property type="match status" value="1"/>
</dbReference>
<accession>A0A0A1WLK4</accession>
<dbReference type="EC" id="7.2.1.3" evidence="11"/>
<evidence type="ECO:0000256" key="5">
    <source>
        <dbReference type="ARBA" id="ARBA00022692"/>
    </source>
</evidence>
<dbReference type="PANTHER" id="PTHR15422">
    <property type="entry name" value="OS05G0565100 PROTEIN"/>
    <property type="match status" value="1"/>
</dbReference>
<dbReference type="Gene3D" id="1.20.120.1770">
    <property type="match status" value="1"/>
</dbReference>
<name>A0A0A1WLK4_ZEUCU</name>
<evidence type="ECO:0000256" key="11">
    <source>
        <dbReference type="ARBA" id="ARBA00024225"/>
    </source>
</evidence>
<feature type="transmembrane region" description="Helical" evidence="13">
    <location>
        <begin position="228"/>
        <end position="244"/>
    </location>
</feature>
<evidence type="ECO:0000256" key="9">
    <source>
        <dbReference type="ARBA" id="ARBA00023004"/>
    </source>
</evidence>
<dbReference type="EMBL" id="GBXI01015639">
    <property type="protein sequence ID" value="JAC98652.1"/>
    <property type="molecule type" value="Transcribed_RNA"/>
</dbReference>
<keyword evidence="6" id="KW-0479">Metal-binding</keyword>
<dbReference type="InterPro" id="IPR006593">
    <property type="entry name" value="Cyt_b561/ferric_Rdtase_TM"/>
</dbReference>
<feature type="transmembrane region" description="Helical" evidence="13">
    <location>
        <begin position="335"/>
        <end position="355"/>
    </location>
</feature>
<keyword evidence="3" id="KW-0813">Transport</keyword>
<dbReference type="Pfam" id="PF03188">
    <property type="entry name" value="Cytochrom_B561"/>
    <property type="match status" value="1"/>
</dbReference>
<keyword evidence="4" id="KW-0349">Heme</keyword>
<comment type="cofactor">
    <cofactor evidence="1">
        <name>heme b</name>
        <dbReference type="ChEBI" id="CHEBI:60344"/>
    </cofactor>
</comment>
<protein>
    <recommendedName>
        <fullName evidence="11">ascorbate ferrireductase (transmembrane)</fullName>
        <ecNumber evidence="11">7.2.1.3</ecNumber>
    </recommendedName>
</protein>
<evidence type="ECO:0000256" key="7">
    <source>
        <dbReference type="ARBA" id="ARBA00022982"/>
    </source>
</evidence>
<evidence type="ECO:0000256" key="6">
    <source>
        <dbReference type="ARBA" id="ARBA00022723"/>
    </source>
</evidence>
<feature type="region of interest" description="Disordered" evidence="12">
    <location>
        <begin position="1"/>
        <end position="43"/>
    </location>
</feature>
<keyword evidence="5 13" id="KW-0812">Transmembrane</keyword>
<evidence type="ECO:0000256" key="8">
    <source>
        <dbReference type="ARBA" id="ARBA00022989"/>
    </source>
</evidence>
<dbReference type="GO" id="GO:0016020">
    <property type="term" value="C:membrane"/>
    <property type="evidence" value="ECO:0007669"/>
    <property type="project" value="UniProtKB-SubCell"/>
</dbReference>
<feature type="transmembrane region" description="Helical" evidence="13">
    <location>
        <begin position="296"/>
        <end position="315"/>
    </location>
</feature>
<comment type="subcellular location">
    <subcellularLocation>
        <location evidence="2">Membrane</location>
        <topology evidence="2">Multi-pass membrane protein</topology>
    </subcellularLocation>
</comment>
<evidence type="ECO:0000256" key="3">
    <source>
        <dbReference type="ARBA" id="ARBA00022448"/>
    </source>
</evidence>
<evidence type="ECO:0000313" key="16">
    <source>
        <dbReference type="EMBL" id="JAC99560.1"/>
    </source>
</evidence>
<proteinExistence type="predicted"/>
<keyword evidence="9" id="KW-0408">Iron</keyword>
<reference evidence="16" key="2">
    <citation type="journal article" date="2015" name="Gigascience">
        <title>Reconstructing a comprehensive transcriptome assembly of a white-pupal translocated strain of the pest fruit fly Bactrocera cucurbitae.</title>
        <authorList>
            <person name="Sim S.B."/>
            <person name="Calla B."/>
            <person name="Hall B."/>
            <person name="DeRego T."/>
            <person name="Geib S.M."/>
        </authorList>
    </citation>
    <scope>NUCLEOTIDE SEQUENCE</scope>
</reference>
<evidence type="ECO:0000256" key="2">
    <source>
        <dbReference type="ARBA" id="ARBA00004141"/>
    </source>
</evidence>
<reference evidence="16" key="1">
    <citation type="submission" date="2014-11" db="EMBL/GenBank/DDBJ databases">
        <authorList>
            <person name="Geib S."/>
        </authorList>
    </citation>
    <scope>NUCLEOTIDE SEQUENCE</scope>
</reference>
<dbReference type="EMBL" id="GBXI01014731">
    <property type="protein sequence ID" value="JAC99560.1"/>
    <property type="molecule type" value="Transcribed_RNA"/>
</dbReference>
<evidence type="ECO:0000256" key="12">
    <source>
        <dbReference type="SAM" id="MobiDB-lite"/>
    </source>
</evidence>
<keyword evidence="10 13" id="KW-0472">Membrane</keyword>
<feature type="transmembrane region" description="Helical" evidence="13">
    <location>
        <begin position="264"/>
        <end position="284"/>
    </location>
</feature>
<dbReference type="OrthoDB" id="432881at2759"/>
<dbReference type="CDD" id="cd08554">
    <property type="entry name" value="Cyt_b561"/>
    <property type="match status" value="1"/>
</dbReference>
<feature type="domain" description="Cytochrome b561" evidence="14">
    <location>
        <begin position="158"/>
        <end position="354"/>
    </location>
</feature>
<keyword evidence="8 13" id="KW-1133">Transmembrane helix</keyword>
<dbReference type="GO" id="GO:0046872">
    <property type="term" value="F:metal ion binding"/>
    <property type="evidence" value="ECO:0007669"/>
    <property type="project" value="UniProtKB-KW"/>
</dbReference>
<dbReference type="InterPro" id="IPR045150">
    <property type="entry name" value="CYB561D1/2"/>
</dbReference>
<sequence>MHSTQKMLTSTERLEATISSKHSDYGSTTLKNRAATTNGQESTTAEIPIAIDAASLASCEKNSDHIGSDQSAEQYHSSDSAAASGHDIAYQSSSNPVTTYTSSLFAAASKASPAARFQIRNSRYPRYAYSRMETYIDEKSTGQKSIWKSVAFQRLETFLFILNQMCIGFVTIYMNWLCLSTGLQKTSLHAWLVTLGYSLLMAEAVMIHYNANPLTSHYKRHQKHTIHWVLQLAGGGLGMGGTLYKCIQKGFLLTSTHGKLGFATFILCLVSWLTGLTALYQLKLKHYVRPLLNRTFHNLIGFACFVLALLSQYYGYETGFFKRAHKDGSTLPICMKAITLISLVFTCIGPIKALLQKIRTIIRG</sequence>
<organism evidence="16">
    <name type="scientific">Zeugodacus cucurbitae</name>
    <name type="common">Melon fruit fly</name>
    <name type="synonym">Bactrocera cucurbitae</name>
    <dbReference type="NCBI Taxonomy" id="28588"/>
    <lineage>
        <taxon>Eukaryota</taxon>
        <taxon>Metazoa</taxon>
        <taxon>Ecdysozoa</taxon>
        <taxon>Arthropoda</taxon>
        <taxon>Hexapoda</taxon>
        <taxon>Insecta</taxon>
        <taxon>Pterygota</taxon>
        <taxon>Neoptera</taxon>
        <taxon>Endopterygota</taxon>
        <taxon>Diptera</taxon>
        <taxon>Brachycera</taxon>
        <taxon>Muscomorpha</taxon>
        <taxon>Tephritoidea</taxon>
        <taxon>Tephritidae</taxon>
        <taxon>Zeugodacus</taxon>
        <taxon>Zeugodacus</taxon>
    </lineage>
</organism>
<feature type="transmembrane region" description="Helical" evidence="13">
    <location>
        <begin position="188"/>
        <end position="207"/>
    </location>
</feature>
<dbReference type="SMART" id="SM00665">
    <property type="entry name" value="B561"/>
    <property type="match status" value="1"/>
</dbReference>
<evidence type="ECO:0000259" key="14">
    <source>
        <dbReference type="PROSITE" id="PS50939"/>
    </source>
</evidence>
<feature type="transmembrane region" description="Helical" evidence="13">
    <location>
        <begin position="157"/>
        <end position="176"/>
    </location>
</feature>